<dbReference type="SUPFAM" id="SSF55073">
    <property type="entry name" value="Nucleotide cyclase"/>
    <property type="match status" value="1"/>
</dbReference>
<accession>A0ABW1GCM2</accession>
<dbReference type="PROSITE" id="PS50125">
    <property type="entry name" value="GUANYLATE_CYCLASE_2"/>
    <property type="match status" value="1"/>
</dbReference>
<protein>
    <submittedName>
        <fullName evidence="5">Adenylate/guanylate cyclase domain-containing protein</fullName>
    </submittedName>
</protein>
<name>A0ABW1GCM2_9ACTN</name>
<dbReference type="InterPro" id="IPR029787">
    <property type="entry name" value="Nucleotide_cyclase"/>
</dbReference>
<reference evidence="6" key="1">
    <citation type="journal article" date="2019" name="Int. J. Syst. Evol. Microbiol.">
        <title>The Global Catalogue of Microorganisms (GCM) 10K type strain sequencing project: providing services to taxonomists for standard genome sequencing and annotation.</title>
        <authorList>
            <consortium name="The Broad Institute Genomics Platform"/>
            <consortium name="The Broad Institute Genome Sequencing Center for Infectious Disease"/>
            <person name="Wu L."/>
            <person name="Ma J."/>
        </authorList>
    </citation>
    <scope>NUCLEOTIDE SEQUENCE [LARGE SCALE GENOMIC DNA]</scope>
    <source>
        <strain evidence="6">JCM 4816</strain>
    </source>
</reference>
<organism evidence="5 6">
    <name type="scientific">Streptacidiphilus monticola</name>
    <dbReference type="NCBI Taxonomy" id="2161674"/>
    <lineage>
        <taxon>Bacteria</taxon>
        <taxon>Bacillati</taxon>
        <taxon>Actinomycetota</taxon>
        <taxon>Actinomycetes</taxon>
        <taxon>Kitasatosporales</taxon>
        <taxon>Streptomycetaceae</taxon>
        <taxon>Streptacidiphilus</taxon>
    </lineage>
</organism>
<dbReference type="Proteomes" id="UP001596174">
    <property type="component" value="Unassembled WGS sequence"/>
</dbReference>
<dbReference type="RefSeq" id="WP_380590173.1">
    <property type="nucleotide sequence ID" value="NZ_JBHSQJ010000157.1"/>
</dbReference>
<dbReference type="EMBL" id="JBHSQJ010000157">
    <property type="protein sequence ID" value="MFC5911357.1"/>
    <property type="molecule type" value="Genomic_DNA"/>
</dbReference>
<keyword evidence="1" id="KW-0547">Nucleotide-binding</keyword>
<dbReference type="Pfam" id="PF13191">
    <property type="entry name" value="AAA_16"/>
    <property type="match status" value="1"/>
</dbReference>
<dbReference type="PANTHER" id="PTHR16305:SF28">
    <property type="entry name" value="GUANYLATE CYCLASE DOMAIN-CONTAINING PROTEIN"/>
    <property type="match status" value="1"/>
</dbReference>
<dbReference type="CDD" id="cd07302">
    <property type="entry name" value="CHD"/>
    <property type="match status" value="1"/>
</dbReference>
<dbReference type="Gene3D" id="3.30.70.1230">
    <property type="entry name" value="Nucleotide cyclase"/>
    <property type="match status" value="1"/>
</dbReference>
<sequence length="1054" mass="113876">MPGAEQENHRCGTCGTTAPAGSRFCAMCGAALATLGGGAELRRNVVVLFADLAGFTAVSEGMDPEVLRAVMDRYFRLCSQLVWNFGGVTEKFIGDAIMAVFGIPVSREDDALRAVRTALEIISELESLNRELAEDYGIRLRIRIGVHAGPVSASYDTTGDFRVVGDTVNTASRLQTAAGPGELLLGEPVAQLVRSRLRLEELEPLRVKGKEAPVRAWRVLPGAPDDTSVRTVPLVGREAELTQLHHTYRRTLGRDRGCLVTVLGPPGIGKSRLVAEFLDELGPDGPLVLRGHAHSYGKGVTYRPVVELLESSAGAWAGFQLRGAGDPATAQAVAHLRGVLGGGEAVHGPEVQDISWALEHFFTVLVDRKPLVVVWEDLHWAEQTLLDVIDHLADELADLPVMHLCVARPELLEARPSWGGGRSSSITLELLPLTESETLRLVTGLASAAAPMEVAAQECDPVLARIAEACEGNPLFAELMLDVVGEDPENPTPAGVQALLAARLDRLAAPERQVLEMAAVAGREFTAVEVGTLLRQDGAPADQDPVRLLDQLRRGRLVHGRGLAEPYRFAQALVRDTAYELTAKRNRLRWHLALADQETRADQSAYHLEAAWRLSRELHPHSPDTERIAERAAAALRTQALLATDRKDLPAAVSLLERAHQVLPPRLPGHLELALRLSDAWLALRNRDRATAAVAADPGGPAEQQAEREFAVRMQRRLLDLRFGDRSEAAAETDAALDALGAGDLVRCRFHQLEAERSLMRERISAAERSLRRAEEYALALPDSYELHRVRRAAAELALWGPMPVAEGLDRCRTLAVDFADSRVSLVPVRAAEAGLLALAGRTEEAWAAHREAAESARQLRLHSAEVGICHIGGVIAGAAGDHGTARDFYERARAVLAQAGQEQGSLLLDAYATAETVALGEPVPARFAELDRSELAAIADPRTRLLVTAIRARAAVERQLPSQAEELCADAEEVTARLEDLYFLGTVHEALASVLLDAGAPEAAGRHARTAADRYTAKGALPSARRVGDWSARRLGTAPERTGGAAKEEENRS</sequence>
<comment type="caution">
    <text evidence="5">The sequence shown here is derived from an EMBL/GenBank/DDBJ whole genome shotgun (WGS) entry which is preliminary data.</text>
</comment>
<evidence type="ECO:0000313" key="5">
    <source>
        <dbReference type="EMBL" id="MFC5911357.1"/>
    </source>
</evidence>
<keyword evidence="2" id="KW-0067">ATP-binding</keyword>
<evidence type="ECO:0000256" key="1">
    <source>
        <dbReference type="ARBA" id="ARBA00022741"/>
    </source>
</evidence>
<dbReference type="PANTHER" id="PTHR16305">
    <property type="entry name" value="TESTICULAR SOLUBLE ADENYLYL CYCLASE"/>
    <property type="match status" value="1"/>
</dbReference>
<feature type="domain" description="Guanylate cyclase" evidence="4">
    <location>
        <begin position="46"/>
        <end position="175"/>
    </location>
</feature>
<evidence type="ECO:0000256" key="3">
    <source>
        <dbReference type="SAM" id="MobiDB-lite"/>
    </source>
</evidence>
<dbReference type="SMART" id="SM00044">
    <property type="entry name" value="CYCc"/>
    <property type="match status" value="1"/>
</dbReference>
<dbReference type="InterPro" id="IPR001054">
    <property type="entry name" value="A/G_cyclase"/>
</dbReference>
<dbReference type="InterPro" id="IPR041664">
    <property type="entry name" value="AAA_16"/>
</dbReference>
<dbReference type="Pfam" id="PF00211">
    <property type="entry name" value="Guanylate_cyc"/>
    <property type="match status" value="1"/>
</dbReference>
<keyword evidence="6" id="KW-1185">Reference proteome</keyword>
<evidence type="ECO:0000259" key="4">
    <source>
        <dbReference type="PROSITE" id="PS50125"/>
    </source>
</evidence>
<evidence type="ECO:0000313" key="6">
    <source>
        <dbReference type="Proteomes" id="UP001596174"/>
    </source>
</evidence>
<dbReference type="InterPro" id="IPR027417">
    <property type="entry name" value="P-loop_NTPase"/>
</dbReference>
<dbReference type="SUPFAM" id="SSF52540">
    <property type="entry name" value="P-loop containing nucleoside triphosphate hydrolases"/>
    <property type="match status" value="1"/>
</dbReference>
<dbReference type="Gene3D" id="3.40.50.300">
    <property type="entry name" value="P-loop containing nucleotide triphosphate hydrolases"/>
    <property type="match status" value="1"/>
</dbReference>
<evidence type="ECO:0000256" key="2">
    <source>
        <dbReference type="ARBA" id="ARBA00022840"/>
    </source>
</evidence>
<feature type="region of interest" description="Disordered" evidence="3">
    <location>
        <begin position="1023"/>
        <end position="1054"/>
    </location>
</feature>
<proteinExistence type="predicted"/>
<gene>
    <name evidence="5" type="ORF">ACFP3V_29660</name>
</gene>